<keyword evidence="1" id="KW-0812">Transmembrane</keyword>
<feature type="transmembrane region" description="Helical" evidence="1">
    <location>
        <begin position="24"/>
        <end position="44"/>
    </location>
</feature>
<keyword evidence="1" id="KW-0472">Membrane</keyword>
<reference evidence="2 3" key="1">
    <citation type="submission" date="2017-08" db="EMBL/GenBank/DDBJ databases">
        <title>Infants hospitalized years apart are colonized by the same room-sourced microbial strains.</title>
        <authorList>
            <person name="Brooks B."/>
            <person name="Olm M.R."/>
            <person name="Firek B.A."/>
            <person name="Baker R."/>
            <person name="Thomas B.C."/>
            <person name="Morowitz M.J."/>
            <person name="Banfield J.F."/>
        </authorList>
    </citation>
    <scope>NUCLEOTIDE SEQUENCE [LARGE SCALE GENOMIC DNA]</scope>
    <source>
        <strain evidence="2">S2_018_000_R3_119</strain>
    </source>
</reference>
<dbReference type="Proteomes" id="UP000249555">
    <property type="component" value="Unassembled WGS sequence"/>
</dbReference>
<protein>
    <submittedName>
        <fullName evidence="2">Uncharacterized protein</fullName>
    </submittedName>
</protein>
<organism evidence="2 3">
    <name type="scientific">Sphingomonas taxi</name>
    <dbReference type="NCBI Taxonomy" id="1549858"/>
    <lineage>
        <taxon>Bacteria</taxon>
        <taxon>Pseudomonadati</taxon>
        <taxon>Pseudomonadota</taxon>
        <taxon>Alphaproteobacteria</taxon>
        <taxon>Sphingomonadales</taxon>
        <taxon>Sphingomonadaceae</taxon>
        <taxon>Sphingomonas</taxon>
    </lineage>
</organism>
<dbReference type="AlphaFoldDB" id="A0A2W5B0K0"/>
<evidence type="ECO:0000313" key="3">
    <source>
        <dbReference type="Proteomes" id="UP000249555"/>
    </source>
</evidence>
<feature type="transmembrane region" description="Helical" evidence="1">
    <location>
        <begin position="155"/>
        <end position="176"/>
    </location>
</feature>
<feature type="transmembrane region" description="Helical" evidence="1">
    <location>
        <begin position="354"/>
        <end position="379"/>
    </location>
</feature>
<feature type="transmembrane region" description="Helical" evidence="1">
    <location>
        <begin position="106"/>
        <end position="125"/>
    </location>
</feature>
<sequence>MFAFRDTLTAVLRWSLALTHLSPLWFVPDLLSIGAFAYFAWHIAFRNRSPFGILLVMNTVTAAMVGYIFMSESPFALISSLKLFFPFYVGLALCGSDITQYKFVRYTMIALMIVSIIGLILAPYFDYPWTGAQFENFGNSKEVGRVWWIDGVVRYGGLAGDSTMAAYMVVFPYLMLFHRMPRWLNLALWPVIYWAVHISTSRSALLVAVCFAAYYTVAEILMPSLKKYDIERKLAKLSFLCVPIPFVLIATLGGVDLEGISSSLFSLQDRINNSWQLPFTHLANLFPAGLFLGCGLGCFSYPMMYTDMAPYSVPVDNFYLSTYLMMGVPWLVFMVGMAMAPFRTKIRSKLVMIFILNVYTITIQCYGPSFATISIGYAFSDMFLRDKPWRRSLRRQVANDSTPVT</sequence>
<feature type="transmembrane region" description="Helical" evidence="1">
    <location>
        <begin position="282"/>
        <end position="303"/>
    </location>
</feature>
<keyword evidence="1" id="KW-1133">Transmembrane helix</keyword>
<feature type="transmembrane region" description="Helical" evidence="1">
    <location>
        <begin position="75"/>
        <end position="94"/>
    </location>
</feature>
<proteinExistence type="predicted"/>
<accession>A0A2W5B0K0</accession>
<evidence type="ECO:0000256" key="1">
    <source>
        <dbReference type="SAM" id="Phobius"/>
    </source>
</evidence>
<gene>
    <name evidence="2" type="ORF">DI640_02100</name>
</gene>
<feature type="transmembrane region" description="Helical" evidence="1">
    <location>
        <begin position="188"/>
        <end position="217"/>
    </location>
</feature>
<comment type="caution">
    <text evidence="2">The sequence shown here is derived from an EMBL/GenBank/DDBJ whole genome shotgun (WGS) entry which is preliminary data.</text>
</comment>
<feature type="transmembrane region" description="Helical" evidence="1">
    <location>
        <begin position="323"/>
        <end position="342"/>
    </location>
</feature>
<name>A0A2W5B0K0_9SPHN</name>
<dbReference type="EMBL" id="QFMX01000002">
    <property type="protein sequence ID" value="PZO76371.1"/>
    <property type="molecule type" value="Genomic_DNA"/>
</dbReference>
<feature type="transmembrane region" description="Helical" evidence="1">
    <location>
        <begin position="51"/>
        <end position="69"/>
    </location>
</feature>
<feature type="transmembrane region" description="Helical" evidence="1">
    <location>
        <begin position="237"/>
        <end position="261"/>
    </location>
</feature>
<evidence type="ECO:0000313" key="2">
    <source>
        <dbReference type="EMBL" id="PZO76371.1"/>
    </source>
</evidence>